<protein>
    <recommendedName>
        <fullName evidence="3">Fe2OG dioxygenase domain-containing protein</fullName>
    </recommendedName>
</protein>
<gene>
    <name evidence="2" type="ORF">ASTO00021_LOCUS5169</name>
</gene>
<name>A0A7S3PGV4_9STRA</name>
<dbReference type="InterPro" id="IPR012668">
    <property type="entry name" value="CHP02466"/>
</dbReference>
<feature type="transmembrane region" description="Helical" evidence="1">
    <location>
        <begin position="49"/>
        <end position="71"/>
    </location>
</feature>
<dbReference type="Pfam" id="PF13759">
    <property type="entry name" value="2OG-FeII_Oxy_5"/>
    <property type="match status" value="1"/>
</dbReference>
<sequence length="481" mass="54710">MLAGKMGSVRQRKALKVKQQLQNRVGFDYEVQKLHQDGEINITLSRNRIILFGIAFVCVTIFVQIVISNYLNMHIPTRLKDREASESTFAGFARMDVESAAQLTAEECKAKSEKYLDAAAEFSGAKGEGHKGWLYLLAAYSYLHNHDKIDLDEDIFRNLVSNYLASNYVSLALDEISIVKSSSSYQYGNQATAKVIDQVEKEIKVSHPDLYKQYQERSKMIDVVRSEMAKTLKPPKILLPFSTAVASFNLIEQYDKLHKLNNEFYAAAMVLYKKVESQWKEKQPTITDRELNHKYFQAQMSILRDTGDYWTGFTELSLFNELIDTMREGAVKVLEAYGHSSQVARRKASHDIIFWASVHTGNSIHEPHMTEDSLIGGVYYVSVPEHSGNLELFDPRAKSGVCEDIIEGLTNPPFHRTVTITPKEGLLVLFPGWLVHSVKPSVGLDVNKQKYRISISVNLKGEWQDTTALHLSNYLMSNFYR</sequence>
<keyword evidence="1" id="KW-0472">Membrane</keyword>
<evidence type="ECO:0008006" key="3">
    <source>
        <dbReference type="Google" id="ProtNLM"/>
    </source>
</evidence>
<proteinExistence type="predicted"/>
<organism evidence="2">
    <name type="scientific">Aplanochytrium stocchinoi</name>
    <dbReference type="NCBI Taxonomy" id="215587"/>
    <lineage>
        <taxon>Eukaryota</taxon>
        <taxon>Sar</taxon>
        <taxon>Stramenopiles</taxon>
        <taxon>Bigyra</taxon>
        <taxon>Labyrinthulomycetes</taxon>
        <taxon>Thraustochytrida</taxon>
        <taxon>Thraustochytriidae</taxon>
        <taxon>Aplanochytrium</taxon>
    </lineage>
</organism>
<evidence type="ECO:0000256" key="1">
    <source>
        <dbReference type="SAM" id="Phobius"/>
    </source>
</evidence>
<dbReference type="Gene3D" id="2.60.120.620">
    <property type="entry name" value="q2cbj1_9rhob like domain"/>
    <property type="match status" value="1"/>
</dbReference>
<evidence type="ECO:0000313" key="2">
    <source>
        <dbReference type="EMBL" id="CAE0434873.1"/>
    </source>
</evidence>
<reference evidence="2" key="1">
    <citation type="submission" date="2021-01" db="EMBL/GenBank/DDBJ databases">
        <authorList>
            <person name="Corre E."/>
            <person name="Pelletier E."/>
            <person name="Niang G."/>
            <person name="Scheremetjew M."/>
            <person name="Finn R."/>
            <person name="Kale V."/>
            <person name="Holt S."/>
            <person name="Cochrane G."/>
            <person name="Meng A."/>
            <person name="Brown T."/>
            <person name="Cohen L."/>
        </authorList>
    </citation>
    <scope>NUCLEOTIDE SEQUENCE</scope>
    <source>
        <strain evidence="2">GSBS06</strain>
    </source>
</reference>
<dbReference type="AlphaFoldDB" id="A0A7S3PGV4"/>
<keyword evidence="1" id="KW-0812">Transmembrane</keyword>
<accession>A0A7S3PGV4</accession>
<dbReference type="NCBIfam" id="TIGR02466">
    <property type="entry name" value="TIGR02466 family protein"/>
    <property type="match status" value="1"/>
</dbReference>
<keyword evidence="1" id="KW-1133">Transmembrane helix</keyword>
<dbReference type="EMBL" id="HBIN01007064">
    <property type="protein sequence ID" value="CAE0434873.1"/>
    <property type="molecule type" value="Transcribed_RNA"/>
</dbReference>